<sequence length="394" mass="44262">MTVVGVRKPETIENCTIRTPILLLLRFSKTGNQLQQKQSHLFTIGYYPKFHFVAADTMKILNRAGRDSTLHDMDPHHEVAKSSSTRKLRAGIFSRFRRSSVESSSVSKKSAWKRCEEFEPVTTPSQIEQDFFFKGNPVFDNFAVRNNMMRASSYAATETSIPTDGSMGATTSTESSLCQDGDSSLLLQATETLIETREILIPTADGQIETQQQECILVDMKYLDSDSDFSQQLLHEEDSSSTALDGFKENIEITSLSQVSQIDECESFSSSSDAKFRRGIAEIEDDDDTSVSLEDQQNEGEDDEEEDSFSDCQEEVETLRDANKGIALLQSFFLQDGDDDEYSFDDDFSCEEGRNITDESTFTSTFDKLEDLAAESIYSASLFLLGTTEVERRK</sequence>
<gene>
    <name evidence="2" type="ORF">IV203_012256</name>
</gene>
<reference evidence="2" key="1">
    <citation type="journal article" date="2021" name="Sci. Rep.">
        <title>Diploid genomic architecture of Nitzschia inconspicua, an elite biomass production diatom.</title>
        <authorList>
            <person name="Oliver A."/>
            <person name="Podell S."/>
            <person name="Pinowska A."/>
            <person name="Traller J.C."/>
            <person name="Smith S.R."/>
            <person name="McClure R."/>
            <person name="Beliaev A."/>
            <person name="Bohutskyi P."/>
            <person name="Hill E.A."/>
            <person name="Rabines A."/>
            <person name="Zheng H."/>
            <person name="Allen L.Z."/>
            <person name="Kuo A."/>
            <person name="Grigoriev I.V."/>
            <person name="Allen A.E."/>
            <person name="Hazlebeck D."/>
            <person name="Allen E.E."/>
        </authorList>
    </citation>
    <scope>NUCLEOTIDE SEQUENCE</scope>
    <source>
        <strain evidence="2">Hildebrandi</strain>
    </source>
</reference>
<feature type="compositionally biased region" description="Acidic residues" evidence="1">
    <location>
        <begin position="296"/>
        <end position="309"/>
    </location>
</feature>
<organism evidence="2 3">
    <name type="scientific">Nitzschia inconspicua</name>
    <dbReference type="NCBI Taxonomy" id="303405"/>
    <lineage>
        <taxon>Eukaryota</taxon>
        <taxon>Sar</taxon>
        <taxon>Stramenopiles</taxon>
        <taxon>Ochrophyta</taxon>
        <taxon>Bacillariophyta</taxon>
        <taxon>Bacillariophyceae</taxon>
        <taxon>Bacillariophycidae</taxon>
        <taxon>Bacillariales</taxon>
        <taxon>Bacillariaceae</taxon>
        <taxon>Nitzschia</taxon>
    </lineage>
</organism>
<name>A0A9K3KUN4_9STRA</name>
<dbReference type="EMBL" id="JAGRRH010000019">
    <property type="protein sequence ID" value="KAG7349659.1"/>
    <property type="molecule type" value="Genomic_DNA"/>
</dbReference>
<accession>A0A9K3KUN4</accession>
<feature type="region of interest" description="Disordered" evidence="1">
    <location>
        <begin position="281"/>
        <end position="309"/>
    </location>
</feature>
<evidence type="ECO:0000313" key="2">
    <source>
        <dbReference type="EMBL" id="KAG7349659.1"/>
    </source>
</evidence>
<dbReference type="Proteomes" id="UP000693970">
    <property type="component" value="Unassembled WGS sequence"/>
</dbReference>
<dbReference type="AlphaFoldDB" id="A0A9K3KUN4"/>
<evidence type="ECO:0000256" key="1">
    <source>
        <dbReference type="SAM" id="MobiDB-lite"/>
    </source>
</evidence>
<proteinExistence type="predicted"/>
<evidence type="ECO:0000313" key="3">
    <source>
        <dbReference type="Proteomes" id="UP000693970"/>
    </source>
</evidence>
<protein>
    <submittedName>
        <fullName evidence="2">Uncharacterized protein</fullName>
    </submittedName>
</protein>
<keyword evidence="3" id="KW-1185">Reference proteome</keyword>
<comment type="caution">
    <text evidence="2">The sequence shown here is derived from an EMBL/GenBank/DDBJ whole genome shotgun (WGS) entry which is preliminary data.</text>
</comment>
<reference evidence="2" key="2">
    <citation type="submission" date="2021-04" db="EMBL/GenBank/DDBJ databases">
        <authorList>
            <person name="Podell S."/>
        </authorList>
    </citation>
    <scope>NUCLEOTIDE SEQUENCE</scope>
    <source>
        <strain evidence="2">Hildebrandi</strain>
    </source>
</reference>